<keyword evidence="2" id="KW-1185">Reference proteome</keyword>
<dbReference type="EMBL" id="JALNTZ010000008">
    <property type="protein sequence ID" value="KAJ3642852.1"/>
    <property type="molecule type" value="Genomic_DNA"/>
</dbReference>
<reference evidence="1" key="1">
    <citation type="journal article" date="2023" name="G3 (Bethesda)">
        <title>Whole genome assemblies of Zophobas morio and Tenebrio molitor.</title>
        <authorList>
            <person name="Kaur S."/>
            <person name="Stinson S.A."/>
            <person name="diCenzo G.C."/>
        </authorList>
    </citation>
    <scope>NUCLEOTIDE SEQUENCE</scope>
    <source>
        <strain evidence="1">QUZm001</strain>
    </source>
</reference>
<comment type="caution">
    <text evidence="1">The sequence shown here is derived from an EMBL/GenBank/DDBJ whole genome shotgun (WGS) entry which is preliminary data.</text>
</comment>
<protein>
    <submittedName>
        <fullName evidence="1">Uncharacterized protein</fullName>
    </submittedName>
</protein>
<dbReference type="Proteomes" id="UP001168821">
    <property type="component" value="Unassembled WGS sequence"/>
</dbReference>
<proteinExistence type="predicted"/>
<dbReference type="AlphaFoldDB" id="A0AA38HUE8"/>
<gene>
    <name evidence="1" type="ORF">Zmor_025601</name>
</gene>
<name>A0AA38HUE8_9CUCU</name>
<sequence length="80" mass="9079">MAASTTEQRRLDVEARCRGEHTNQSEPWTSRQCYGFLFFRAEGRWGVKARSHGLSAVARGRMGEWKVFGSVGVEQVMQCL</sequence>
<evidence type="ECO:0000313" key="1">
    <source>
        <dbReference type="EMBL" id="KAJ3642852.1"/>
    </source>
</evidence>
<accession>A0AA38HUE8</accession>
<organism evidence="1 2">
    <name type="scientific">Zophobas morio</name>
    <dbReference type="NCBI Taxonomy" id="2755281"/>
    <lineage>
        <taxon>Eukaryota</taxon>
        <taxon>Metazoa</taxon>
        <taxon>Ecdysozoa</taxon>
        <taxon>Arthropoda</taxon>
        <taxon>Hexapoda</taxon>
        <taxon>Insecta</taxon>
        <taxon>Pterygota</taxon>
        <taxon>Neoptera</taxon>
        <taxon>Endopterygota</taxon>
        <taxon>Coleoptera</taxon>
        <taxon>Polyphaga</taxon>
        <taxon>Cucujiformia</taxon>
        <taxon>Tenebrionidae</taxon>
        <taxon>Zophobas</taxon>
    </lineage>
</organism>
<evidence type="ECO:0000313" key="2">
    <source>
        <dbReference type="Proteomes" id="UP001168821"/>
    </source>
</evidence>